<dbReference type="AlphaFoldDB" id="A0A0J9RD78"/>
<dbReference type="InterPro" id="IPR034998">
    <property type="entry name" value="ANKLE1"/>
</dbReference>
<dbReference type="Bgee" id="FBgn0270676">
    <property type="expression patterns" value="Expressed in male reproductive system and 2 other cell types or tissues"/>
</dbReference>
<dbReference type="GO" id="GO:0005654">
    <property type="term" value="C:nucleoplasm"/>
    <property type="evidence" value="ECO:0007669"/>
    <property type="project" value="TreeGrafter"/>
</dbReference>
<name>A0A0J9RD78_DROSI</name>
<sequence>MSKLLVFNFIQTIPLQLRKNVKSISYSLGTLHKHHTNFSSELEKTINSESNFRNISNLFKFVRQHSKWYRENDCINRHYFNYILLDPRVTNNLRERASHLHLMDVWYTFLRAIFYVGKGKATRPYVHLKNAQKLVDETNNLTLVKDPKLALIVSIWKANRGVLLIRAFQGISSRDAQTREASIIDALGMNHLTNRRLGFYCGRARSLSDKERKYLGIALLYKLMMKFLAKEEKELFPLKKTKAAMAA</sequence>
<dbReference type="GO" id="GO:0000724">
    <property type="term" value="P:double-strand break repair via homologous recombination"/>
    <property type="evidence" value="ECO:0007669"/>
    <property type="project" value="TreeGrafter"/>
</dbReference>
<evidence type="ECO:0000313" key="1">
    <source>
        <dbReference type="EMBL" id="KMY93916.1"/>
    </source>
</evidence>
<reference evidence="1" key="3">
    <citation type="submission" date="2015-04" db="EMBL/GenBank/DDBJ databases">
        <authorList>
            <consortium name="FlyBase"/>
        </authorList>
    </citation>
    <scope>NUCLEOTIDE SEQUENCE</scope>
    <source>
        <strain evidence="1">W501</strain>
    </source>
</reference>
<gene>
    <name evidence="1" type="primary">Dsim\GD29386</name>
    <name evidence="1" type="ORF">Dsimw501_GD29386</name>
</gene>
<accession>A0A0J9RD78</accession>
<dbReference type="GO" id="GO:0004520">
    <property type="term" value="F:DNA endonuclease activity"/>
    <property type="evidence" value="ECO:0007669"/>
    <property type="project" value="TreeGrafter"/>
</dbReference>
<dbReference type="CDD" id="cd10454">
    <property type="entry name" value="GIY-YIG_COG3680_Meta"/>
    <property type="match status" value="1"/>
</dbReference>
<dbReference type="KEGG" id="dsi:Dsimw501_GD29386"/>
<dbReference type="Proteomes" id="UP000035880">
    <property type="component" value="Chromosome 2R"/>
</dbReference>
<reference evidence="1" key="2">
    <citation type="submission" date="2014-06" db="EMBL/GenBank/DDBJ databases">
        <authorList>
            <person name="Hu T."/>
            <person name="Eisen M.B."/>
            <person name="Thornton K.R."/>
            <person name="Andolfatto P."/>
        </authorList>
    </citation>
    <scope>NUCLEOTIDE SEQUENCE</scope>
    <source>
        <strain evidence="1">W501</strain>
    </source>
</reference>
<dbReference type="GO" id="GO:0000712">
    <property type="term" value="P:resolution of meiotic recombination intermediates"/>
    <property type="evidence" value="ECO:0007669"/>
    <property type="project" value="TreeGrafter"/>
</dbReference>
<dbReference type="EMBL" id="CM002911">
    <property type="protein sequence ID" value="KMY93916.1"/>
    <property type="molecule type" value="Genomic_DNA"/>
</dbReference>
<evidence type="ECO:0008006" key="2">
    <source>
        <dbReference type="Google" id="ProtNLM"/>
    </source>
</evidence>
<organism evidence="1">
    <name type="scientific">Drosophila simulans</name>
    <name type="common">Fruit fly</name>
    <dbReference type="NCBI Taxonomy" id="7240"/>
    <lineage>
        <taxon>Eukaryota</taxon>
        <taxon>Metazoa</taxon>
        <taxon>Ecdysozoa</taxon>
        <taxon>Arthropoda</taxon>
        <taxon>Hexapoda</taxon>
        <taxon>Insecta</taxon>
        <taxon>Pterygota</taxon>
        <taxon>Neoptera</taxon>
        <taxon>Endopterygota</taxon>
        <taxon>Diptera</taxon>
        <taxon>Brachycera</taxon>
        <taxon>Muscomorpha</taxon>
        <taxon>Ephydroidea</taxon>
        <taxon>Drosophilidae</taxon>
        <taxon>Drosophila</taxon>
        <taxon>Sophophora</taxon>
    </lineage>
</organism>
<dbReference type="OrthoDB" id="1601181at2759"/>
<dbReference type="GO" id="GO:0005737">
    <property type="term" value="C:cytoplasm"/>
    <property type="evidence" value="ECO:0007669"/>
    <property type="project" value="TreeGrafter"/>
</dbReference>
<dbReference type="PANTHER" id="PTHR46427">
    <property type="entry name" value="ANKYRIN REPEAT AND LEM DOMAIN-CONTAINING PROTEIN 1"/>
    <property type="match status" value="1"/>
</dbReference>
<dbReference type="Pfam" id="PF22945">
    <property type="entry name" value="LEM-3_GIY-YIG"/>
    <property type="match status" value="1"/>
</dbReference>
<proteinExistence type="predicted"/>
<dbReference type="PANTHER" id="PTHR46427:SF1">
    <property type="entry name" value="ANKYRIN REPEAT AND LEM DOMAIN-CONTAINING PROTEIN 1"/>
    <property type="match status" value="1"/>
</dbReference>
<reference evidence="1" key="1">
    <citation type="journal article" date="2013" name="Genome Res.">
        <title>A second-generation assembly of the Drosophila simulans genome provides new insights into patterns of lineage-specific divergence.</title>
        <authorList>
            <person name="Hu T.T."/>
            <person name="Eisen M.B."/>
            <person name="Thornton K.R."/>
            <person name="Andolfatto P."/>
        </authorList>
    </citation>
    <scope>NUCLEOTIDE SEQUENCE [LARGE SCALE GENOMIC DNA]</scope>
    <source>
        <strain evidence="1">W501</strain>
    </source>
</reference>
<protein>
    <recommendedName>
        <fullName evidence="2">Ankyrin repeat and LEM domain-containing protein 1</fullName>
    </recommendedName>
</protein>